<keyword evidence="2" id="KW-1185">Reference proteome</keyword>
<sequence length="255" mass="28772">MRKASVCIVRSLPLHSFISCRAEGGLCSDHREGKSGERAVRFAGAGSEAAHVTERKVRDKVSTGDAEAVSEHELSRRNIHAASLLHPQLSSRIVAIFPCLLLQFSYWLISLETRAQALIKYLTEVSPSFHDKLDTNKMRLLPTHWSECRSMLLLCLIQMPVSFALPFNSSLEQMLDKYMDEDGEVWKAKQRGKRAIRDSDAQLILDLHNKLRGQVYPQASNMEYMCVRRGERSAEVLSQRHKAPSLSPVTAGWLL</sequence>
<evidence type="ECO:0000313" key="1">
    <source>
        <dbReference type="EMBL" id="CAL1596881.1"/>
    </source>
</evidence>
<proteinExistence type="predicted"/>
<reference evidence="1 2" key="1">
    <citation type="submission" date="2024-04" db="EMBL/GenBank/DDBJ databases">
        <authorList>
            <person name="Waldvogel A.-M."/>
            <person name="Schoenle A."/>
        </authorList>
    </citation>
    <scope>NUCLEOTIDE SEQUENCE [LARGE SCALE GENOMIC DNA]</scope>
</reference>
<dbReference type="AlphaFoldDB" id="A0AAV2L3I6"/>
<accession>A0AAV2L3I6</accession>
<name>A0AAV2L3I6_KNICA</name>
<evidence type="ECO:0000313" key="2">
    <source>
        <dbReference type="Proteomes" id="UP001497482"/>
    </source>
</evidence>
<dbReference type="SUPFAM" id="SSF55797">
    <property type="entry name" value="PR-1-like"/>
    <property type="match status" value="1"/>
</dbReference>
<dbReference type="Proteomes" id="UP001497482">
    <property type="component" value="Chromosome 21"/>
</dbReference>
<gene>
    <name evidence="1" type="ORF">KC01_LOCUS25486</name>
</gene>
<dbReference type="InterPro" id="IPR035940">
    <property type="entry name" value="CAP_sf"/>
</dbReference>
<organism evidence="1 2">
    <name type="scientific">Knipowitschia caucasica</name>
    <name type="common">Caucasian dwarf goby</name>
    <name type="synonym">Pomatoschistus caucasicus</name>
    <dbReference type="NCBI Taxonomy" id="637954"/>
    <lineage>
        <taxon>Eukaryota</taxon>
        <taxon>Metazoa</taxon>
        <taxon>Chordata</taxon>
        <taxon>Craniata</taxon>
        <taxon>Vertebrata</taxon>
        <taxon>Euteleostomi</taxon>
        <taxon>Actinopterygii</taxon>
        <taxon>Neopterygii</taxon>
        <taxon>Teleostei</taxon>
        <taxon>Neoteleostei</taxon>
        <taxon>Acanthomorphata</taxon>
        <taxon>Gobiaria</taxon>
        <taxon>Gobiiformes</taxon>
        <taxon>Gobioidei</taxon>
        <taxon>Gobiidae</taxon>
        <taxon>Gobiinae</taxon>
        <taxon>Knipowitschia</taxon>
    </lineage>
</organism>
<protein>
    <submittedName>
        <fullName evidence="1">Uncharacterized protein</fullName>
    </submittedName>
</protein>
<dbReference type="EMBL" id="OZ035843">
    <property type="protein sequence ID" value="CAL1596881.1"/>
    <property type="molecule type" value="Genomic_DNA"/>
</dbReference>